<dbReference type="Pfam" id="PF04011">
    <property type="entry name" value="LemA"/>
    <property type="match status" value="1"/>
</dbReference>
<reference evidence="7 8" key="1">
    <citation type="submission" date="2022-06" db="EMBL/GenBank/DDBJ databases">
        <title>Thiomicrohabdus sp. nov, an obligately chemolithoautotrophic, sulfur-oxidizing bacterium isolated from beach of Guanyin Mountain. Amoy.</title>
        <authorList>
            <person name="Zhu H."/>
        </authorList>
    </citation>
    <scope>NUCLEOTIDE SEQUENCE [LARGE SCALE GENOMIC DNA]</scope>
    <source>
        <strain evidence="7 8">XGS-01</strain>
    </source>
</reference>
<evidence type="ECO:0000256" key="1">
    <source>
        <dbReference type="ARBA" id="ARBA00004167"/>
    </source>
</evidence>
<dbReference type="Gene3D" id="1.20.1440.20">
    <property type="entry name" value="LemA-like domain"/>
    <property type="match status" value="1"/>
</dbReference>
<evidence type="ECO:0000256" key="4">
    <source>
        <dbReference type="ARBA" id="ARBA00022989"/>
    </source>
</evidence>
<dbReference type="RefSeq" id="WP_275594337.1">
    <property type="nucleotide sequence ID" value="NZ_CP102381.1"/>
</dbReference>
<name>A0ABY8C7Z8_9GAMM</name>
<evidence type="ECO:0000256" key="6">
    <source>
        <dbReference type="SAM" id="Phobius"/>
    </source>
</evidence>
<comment type="subcellular location">
    <subcellularLocation>
        <location evidence="1">Membrane</location>
        <topology evidence="1">Single-pass membrane protein</topology>
    </subcellularLocation>
</comment>
<comment type="similarity">
    <text evidence="2">Belongs to the LemA family.</text>
</comment>
<dbReference type="PANTHER" id="PTHR34478">
    <property type="entry name" value="PROTEIN LEMA"/>
    <property type="match status" value="1"/>
</dbReference>
<keyword evidence="3 6" id="KW-0812">Transmembrane</keyword>
<evidence type="ECO:0000256" key="3">
    <source>
        <dbReference type="ARBA" id="ARBA00022692"/>
    </source>
</evidence>
<evidence type="ECO:0000256" key="2">
    <source>
        <dbReference type="ARBA" id="ARBA00008854"/>
    </source>
</evidence>
<keyword evidence="5 6" id="KW-0472">Membrane</keyword>
<keyword evidence="4 6" id="KW-1133">Transmembrane helix</keyword>
<evidence type="ECO:0000313" key="7">
    <source>
        <dbReference type="EMBL" id="WEJ62080.1"/>
    </source>
</evidence>
<protein>
    <submittedName>
        <fullName evidence="7">LemA family protein</fullName>
    </submittedName>
</protein>
<dbReference type="EMBL" id="CP102381">
    <property type="protein sequence ID" value="WEJ62080.1"/>
    <property type="molecule type" value="Genomic_DNA"/>
</dbReference>
<gene>
    <name evidence="7" type="ORF">NR989_08645</name>
</gene>
<evidence type="ECO:0000313" key="8">
    <source>
        <dbReference type="Proteomes" id="UP001222275"/>
    </source>
</evidence>
<keyword evidence="8" id="KW-1185">Reference proteome</keyword>
<dbReference type="InterPro" id="IPR007156">
    <property type="entry name" value="MamQ_LemA"/>
</dbReference>
<dbReference type="SUPFAM" id="SSF140478">
    <property type="entry name" value="LemA-like"/>
    <property type="match status" value="1"/>
</dbReference>
<dbReference type="InterPro" id="IPR023353">
    <property type="entry name" value="LemA-like_dom_sf"/>
</dbReference>
<dbReference type="Proteomes" id="UP001222275">
    <property type="component" value="Chromosome"/>
</dbReference>
<evidence type="ECO:0000256" key="5">
    <source>
        <dbReference type="ARBA" id="ARBA00023136"/>
    </source>
</evidence>
<accession>A0ABY8C7Z8</accession>
<organism evidence="7 8">
    <name type="scientific">Thiomicrorhabdus lithotrophica</name>
    <dbReference type="NCBI Taxonomy" id="2949997"/>
    <lineage>
        <taxon>Bacteria</taxon>
        <taxon>Pseudomonadati</taxon>
        <taxon>Pseudomonadota</taxon>
        <taxon>Gammaproteobacteria</taxon>
        <taxon>Thiotrichales</taxon>
        <taxon>Piscirickettsiaceae</taxon>
        <taxon>Thiomicrorhabdus</taxon>
    </lineage>
</organism>
<feature type="transmembrane region" description="Helical" evidence="6">
    <location>
        <begin position="6"/>
        <end position="23"/>
    </location>
</feature>
<sequence length="198" mass="22276">MSTGFIIFLAVVVIFIIYLINIYNQLVALKNRFENAFAQIDVQLKRRYDLIPNLIEVAKKAMTHERETLEAVISARNEASSLLKAVSANPGDGNLMGQLSSAEGLLNGAMSRFNMVMEAYPDLKTNQNMMQLTEELTSTENKVAFARQAFNDSVMSYNTYRQSFPQTVFAAMFGHPVDAQMLEFEDREAIQAAPKVQF</sequence>
<dbReference type="PANTHER" id="PTHR34478:SF1">
    <property type="entry name" value="PROTEIN LEMA"/>
    <property type="match status" value="1"/>
</dbReference>
<proteinExistence type="inferred from homology"/>